<sequence>MLNVRVNKQSLMDSRLLMISDWWAMDFGTYQPDMEHLIFTNLMMPRIHEKEKERVPAESQPIMHK</sequence>
<keyword evidence="2" id="KW-1185">Reference proteome</keyword>
<reference evidence="2" key="1">
    <citation type="journal article" date="2010" name="Nat. Biotechnol.">
        <title>Draft genome sequence of the oilseed species Ricinus communis.</title>
        <authorList>
            <person name="Chan A.P."/>
            <person name="Crabtree J."/>
            <person name="Zhao Q."/>
            <person name="Lorenzi H."/>
            <person name="Orvis J."/>
            <person name="Puiu D."/>
            <person name="Melake-Berhan A."/>
            <person name="Jones K.M."/>
            <person name="Redman J."/>
            <person name="Chen G."/>
            <person name="Cahoon E.B."/>
            <person name="Gedil M."/>
            <person name="Stanke M."/>
            <person name="Haas B.J."/>
            <person name="Wortman J.R."/>
            <person name="Fraser-Liggett C.M."/>
            <person name="Ravel J."/>
            <person name="Rabinowicz P.D."/>
        </authorList>
    </citation>
    <scope>NUCLEOTIDE SEQUENCE [LARGE SCALE GENOMIC DNA]</scope>
    <source>
        <strain evidence="2">cv. Hale</strain>
    </source>
</reference>
<dbReference type="InParanoid" id="B9SZ95"/>
<dbReference type="AlphaFoldDB" id="B9SZ95"/>
<dbReference type="EMBL" id="EQ974268">
    <property type="protein sequence ID" value="EEF31064.1"/>
    <property type="molecule type" value="Genomic_DNA"/>
</dbReference>
<evidence type="ECO:0000313" key="2">
    <source>
        <dbReference type="Proteomes" id="UP000008311"/>
    </source>
</evidence>
<protein>
    <submittedName>
        <fullName evidence="1">Uncharacterized protein</fullName>
    </submittedName>
</protein>
<gene>
    <name evidence="1" type="ORF">RCOM_1230900</name>
</gene>
<accession>B9SZ95</accession>
<organism evidence="1 2">
    <name type="scientific">Ricinus communis</name>
    <name type="common">Castor bean</name>
    <dbReference type="NCBI Taxonomy" id="3988"/>
    <lineage>
        <taxon>Eukaryota</taxon>
        <taxon>Viridiplantae</taxon>
        <taxon>Streptophyta</taxon>
        <taxon>Embryophyta</taxon>
        <taxon>Tracheophyta</taxon>
        <taxon>Spermatophyta</taxon>
        <taxon>Magnoliopsida</taxon>
        <taxon>eudicotyledons</taxon>
        <taxon>Gunneridae</taxon>
        <taxon>Pentapetalae</taxon>
        <taxon>rosids</taxon>
        <taxon>fabids</taxon>
        <taxon>Malpighiales</taxon>
        <taxon>Euphorbiaceae</taxon>
        <taxon>Acalyphoideae</taxon>
        <taxon>Acalypheae</taxon>
        <taxon>Ricinus</taxon>
    </lineage>
</organism>
<evidence type="ECO:0000313" key="1">
    <source>
        <dbReference type="EMBL" id="EEF31064.1"/>
    </source>
</evidence>
<dbReference type="Proteomes" id="UP000008311">
    <property type="component" value="Unassembled WGS sequence"/>
</dbReference>
<proteinExistence type="predicted"/>
<name>B9SZ95_RICCO</name>